<proteinExistence type="predicted"/>
<protein>
    <submittedName>
        <fullName evidence="1">Uncharacterized protein</fullName>
    </submittedName>
</protein>
<dbReference type="EMBL" id="MU842849">
    <property type="protein sequence ID" value="KAK2030598.1"/>
    <property type="molecule type" value="Genomic_DNA"/>
</dbReference>
<comment type="caution">
    <text evidence="1">The sequence shown here is derived from an EMBL/GenBank/DDBJ whole genome shotgun (WGS) entry which is preliminary data.</text>
</comment>
<organism evidence="1 2">
    <name type="scientific">Colletotrichum zoysiae</name>
    <dbReference type="NCBI Taxonomy" id="1216348"/>
    <lineage>
        <taxon>Eukaryota</taxon>
        <taxon>Fungi</taxon>
        <taxon>Dikarya</taxon>
        <taxon>Ascomycota</taxon>
        <taxon>Pezizomycotina</taxon>
        <taxon>Sordariomycetes</taxon>
        <taxon>Hypocreomycetidae</taxon>
        <taxon>Glomerellales</taxon>
        <taxon>Glomerellaceae</taxon>
        <taxon>Colletotrichum</taxon>
        <taxon>Colletotrichum graminicola species complex</taxon>
    </lineage>
</organism>
<evidence type="ECO:0000313" key="2">
    <source>
        <dbReference type="Proteomes" id="UP001232148"/>
    </source>
</evidence>
<reference evidence="1" key="1">
    <citation type="submission" date="2021-06" db="EMBL/GenBank/DDBJ databases">
        <title>Comparative genomics, transcriptomics and evolutionary studies reveal genomic signatures of adaptation to plant cell wall in hemibiotrophic fungi.</title>
        <authorList>
            <consortium name="DOE Joint Genome Institute"/>
            <person name="Baroncelli R."/>
            <person name="Diaz J.F."/>
            <person name="Benocci T."/>
            <person name="Peng M."/>
            <person name="Battaglia E."/>
            <person name="Haridas S."/>
            <person name="Andreopoulos W."/>
            <person name="Labutti K."/>
            <person name="Pangilinan J."/>
            <person name="Floch G.L."/>
            <person name="Makela M.R."/>
            <person name="Henrissat B."/>
            <person name="Grigoriev I.V."/>
            <person name="Crouch J.A."/>
            <person name="De Vries R.P."/>
            <person name="Sukno S.A."/>
            <person name="Thon M.R."/>
        </authorList>
    </citation>
    <scope>NUCLEOTIDE SEQUENCE</scope>
    <source>
        <strain evidence="1">MAFF235873</strain>
    </source>
</reference>
<dbReference type="Proteomes" id="UP001232148">
    <property type="component" value="Unassembled WGS sequence"/>
</dbReference>
<sequence>MRCDADWGGGVCLSECEGEEGAGVALPPSSHVTQTHARYHSLHHSPTRRLSLSLSLPISLSLSLSVALPGQVSHFRRVSVCLSAVWMGGVGSGHWGEGGRGGGCQLVWRKPMSHLVVESTFPDLDGVGESLTPRFRPPARPPARIASPAPHRLFCSIPLRFPASISKQGLCLAGLRWAGLNESPRVNLSFRLPPRMTMSKRVAADDHVGGAGTRS</sequence>
<dbReference type="AlphaFoldDB" id="A0AAD9M6Q4"/>
<name>A0AAD9M6Q4_9PEZI</name>
<keyword evidence="2" id="KW-1185">Reference proteome</keyword>
<gene>
    <name evidence="1" type="ORF">LX32DRAFT_316516</name>
</gene>
<accession>A0AAD9M6Q4</accession>
<evidence type="ECO:0000313" key="1">
    <source>
        <dbReference type="EMBL" id="KAK2030598.1"/>
    </source>
</evidence>